<keyword evidence="7 9" id="KW-0808">Transferase</keyword>
<evidence type="ECO:0000256" key="4">
    <source>
        <dbReference type="ARBA" id="ARBA00011886"/>
    </source>
</evidence>
<feature type="domain" description="Nucleoside phosphorylase" evidence="10">
    <location>
        <begin position="25"/>
        <end position="267"/>
    </location>
</feature>
<dbReference type="InterPro" id="IPR035994">
    <property type="entry name" value="Nucleoside_phosphorylase_sf"/>
</dbReference>
<evidence type="ECO:0000256" key="1">
    <source>
        <dbReference type="ARBA" id="ARBA00005058"/>
    </source>
</evidence>
<comment type="pathway">
    <text evidence="1 9">Purine metabolism; purine nucleoside salvage.</text>
</comment>
<comment type="similarity">
    <text evidence="2 9">Belongs to the PNP/MTAP phosphorylase family.</text>
</comment>
<dbReference type="PANTHER" id="PTHR11904:SF9">
    <property type="entry name" value="PURINE NUCLEOSIDE PHOSPHORYLASE-RELATED"/>
    <property type="match status" value="1"/>
</dbReference>
<dbReference type="InterPro" id="IPR000845">
    <property type="entry name" value="Nucleoside_phosphorylase_d"/>
</dbReference>
<evidence type="ECO:0000259" key="10">
    <source>
        <dbReference type="Pfam" id="PF01048"/>
    </source>
</evidence>
<comment type="subunit">
    <text evidence="3">Homotrimer.</text>
</comment>
<evidence type="ECO:0000313" key="12">
    <source>
        <dbReference type="Proteomes" id="UP001139035"/>
    </source>
</evidence>
<comment type="function">
    <text evidence="9">The purine nucleoside phosphorylases catalyze the phosphorolytic breakdown of the N-glycosidic bond in the beta-(deoxy)ribonucleoside molecules, with the formation of the corresponding free purine bases and pentose-1-phosphate.</text>
</comment>
<dbReference type="GO" id="GO:0005737">
    <property type="term" value="C:cytoplasm"/>
    <property type="evidence" value="ECO:0007669"/>
    <property type="project" value="TreeGrafter"/>
</dbReference>
<dbReference type="NCBIfam" id="TIGR01697">
    <property type="entry name" value="PNPH-PUNA-XAPA"/>
    <property type="match status" value="1"/>
</dbReference>
<dbReference type="NCBIfam" id="NF006054">
    <property type="entry name" value="PRK08202.1"/>
    <property type="match status" value="1"/>
</dbReference>
<dbReference type="InterPro" id="IPR011269">
    <property type="entry name" value="PUNP"/>
</dbReference>
<dbReference type="GO" id="GO:0004731">
    <property type="term" value="F:purine-nucleoside phosphorylase activity"/>
    <property type="evidence" value="ECO:0007669"/>
    <property type="project" value="UniProtKB-EC"/>
</dbReference>
<evidence type="ECO:0000256" key="6">
    <source>
        <dbReference type="ARBA" id="ARBA00022676"/>
    </source>
</evidence>
<gene>
    <name evidence="11" type="ORF">LZD57_20910</name>
</gene>
<comment type="caution">
    <text evidence="11">The sequence shown here is derived from an EMBL/GenBank/DDBJ whole genome shotgun (WGS) entry which is preliminary data.</text>
</comment>
<organism evidence="11 12">
    <name type="scientific">Jiella avicenniae</name>
    <dbReference type="NCBI Taxonomy" id="2907202"/>
    <lineage>
        <taxon>Bacteria</taxon>
        <taxon>Pseudomonadati</taxon>
        <taxon>Pseudomonadota</taxon>
        <taxon>Alphaproteobacteria</taxon>
        <taxon>Hyphomicrobiales</taxon>
        <taxon>Aurantimonadaceae</taxon>
        <taxon>Jiella</taxon>
    </lineage>
</organism>
<dbReference type="GO" id="GO:0009116">
    <property type="term" value="P:nucleoside metabolic process"/>
    <property type="evidence" value="ECO:0007669"/>
    <property type="project" value="InterPro"/>
</dbReference>
<dbReference type="PIRSF" id="PIRSF000477">
    <property type="entry name" value="PurNPase"/>
    <property type="match status" value="1"/>
</dbReference>
<dbReference type="InterPro" id="IPR011268">
    <property type="entry name" value="Purine_phosphorylase"/>
</dbReference>
<evidence type="ECO:0000313" key="11">
    <source>
        <dbReference type="EMBL" id="MCE7030454.1"/>
    </source>
</evidence>
<keyword evidence="12" id="KW-1185">Reference proteome</keyword>
<evidence type="ECO:0000256" key="5">
    <source>
        <dbReference type="ARBA" id="ARBA00013834"/>
    </source>
</evidence>
<dbReference type="NCBIfam" id="TIGR01698">
    <property type="entry name" value="PUNP"/>
    <property type="match status" value="1"/>
</dbReference>
<dbReference type="EMBL" id="JAJUWU010000024">
    <property type="protein sequence ID" value="MCE7030454.1"/>
    <property type="molecule type" value="Genomic_DNA"/>
</dbReference>
<evidence type="ECO:0000256" key="9">
    <source>
        <dbReference type="PIRNR" id="PIRNR000477"/>
    </source>
</evidence>
<sequence>MSQATDLLRARLGGARPPIAPPTVAMVLGSGLGDLAGRVEVAARIPFAEIPGFPVSAVSGHAGEVIVGQLGGRAVLIVSGRVHYYESGDAAAMRPVIEAIAGLGIESLLLTNSAGSVRQDIPPGSVMIVEDHIAFSGMNPLIGEASDARFVGMTSAYDPGLRAGMAAAAERLGEPVFGGVYMWFSGPSFETPAEIRMARILGADAVGMSTVPETILARFVGLKVVAASVITNYGAGMTGTELSHEETKTMAPKGGAKLSRIVETMLRDGAFDG</sequence>
<dbReference type="SUPFAM" id="SSF53167">
    <property type="entry name" value="Purine and uridine phosphorylases"/>
    <property type="match status" value="1"/>
</dbReference>
<name>A0A9X1P5Z8_9HYPH</name>
<dbReference type="AlphaFoldDB" id="A0A9X1P5Z8"/>
<evidence type="ECO:0000256" key="8">
    <source>
        <dbReference type="ARBA" id="ARBA00031036"/>
    </source>
</evidence>
<dbReference type="PANTHER" id="PTHR11904">
    <property type="entry name" value="METHYLTHIOADENOSINE/PURINE NUCLEOSIDE PHOSPHORYLASE"/>
    <property type="match status" value="1"/>
</dbReference>
<dbReference type="RefSeq" id="WP_233721528.1">
    <property type="nucleotide sequence ID" value="NZ_JAJUWU010000024.1"/>
</dbReference>
<keyword evidence="6 9" id="KW-0328">Glycosyltransferase</keyword>
<dbReference type="Pfam" id="PF01048">
    <property type="entry name" value="PNP_UDP_1"/>
    <property type="match status" value="1"/>
</dbReference>
<evidence type="ECO:0000256" key="7">
    <source>
        <dbReference type="ARBA" id="ARBA00022679"/>
    </source>
</evidence>
<accession>A0A9X1P5Z8</accession>
<reference evidence="11" key="1">
    <citation type="submission" date="2022-01" db="EMBL/GenBank/DDBJ databases">
        <title>Jiella avicenniae sp. nov., a novel endophytic bacterium isolated from bark of Avicennia marina.</title>
        <authorList>
            <person name="Tuo L."/>
        </authorList>
    </citation>
    <scope>NUCLEOTIDE SEQUENCE</scope>
    <source>
        <strain evidence="11">CBK1P-4</strain>
    </source>
</reference>
<dbReference type="CDD" id="cd09009">
    <property type="entry name" value="PNP-EcPNPII_like"/>
    <property type="match status" value="1"/>
</dbReference>
<dbReference type="EC" id="2.4.2.1" evidence="4 9"/>
<proteinExistence type="inferred from homology"/>
<dbReference type="Gene3D" id="3.40.50.1580">
    <property type="entry name" value="Nucleoside phosphorylase domain"/>
    <property type="match status" value="1"/>
</dbReference>
<protein>
    <recommendedName>
        <fullName evidence="5 9">Purine nucleoside phosphorylase</fullName>
        <ecNumber evidence="4 9">2.4.2.1</ecNumber>
    </recommendedName>
    <alternativeName>
        <fullName evidence="8 9">Inosine-guanosine phosphorylase</fullName>
    </alternativeName>
</protein>
<evidence type="ECO:0000256" key="3">
    <source>
        <dbReference type="ARBA" id="ARBA00011233"/>
    </source>
</evidence>
<dbReference type="Proteomes" id="UP001139035">
    <property type="component" value="Unassembled WGS sequence"/>
</dbReference>
<evidence type="ECO:0000256" key="2">
    <source>
        <dbReference type="ARBA" id="ARBA00006751"/>
    </source>
</evidence>